<evidence type="ECO:0000259" key="11">
    <source>
        <dbReference type="PROSITE" id="PS50003"/>
    </source>
</evidence>
<sequence>MASKSDNGIVLSGFQKKLKTMKKKFFVLYKETNNGAARLEYYDTEKKFLQKTAPKRVIDLKSCFNINRRFDTKHKFVLALASRDGGFGIVLNSENDLRKWLDNLLILQRDNTPYEYVWQVVVQKKGMSETVGITGGYHCCLTSKSLTFICIGPEKQPNGDGRLLKVEINLPTIRRCGHAAPQSIFYMELGRQSVLGAGELWMETEDSAAKHMHDMILSAMSVKSESNMNLLNVYKGKPDLGSEPMRKRSSSATEASKPINVLQKRQNPIEIRNSFSPQYNSYGRERCDSLPSRNRTLSECSNQTYIAYKHGHRCNTISGTRPYSSQRHSDSPPINSAMKCSESEESSISIDEANDKSIYDAYRINSRTSKCMIPEENVDDLNVSDSNKLSGINENFAHYISMTPNKSMCENLNVNANHQLNQCTELNTFCNVVEEDFIDFPEHSSEKLAKDAEIDNQYERPSRAYSIGSKVEHIKMSKPLGNLNEVDNSSPRVRAYSVGSKSKIPRCDIQRCVLFSNKGKNWGHTHKGSVCNVDVQACSEHIGYNTSREMKSTSAPLLNLRSYVNPLRMSDLMEIDFSNVTTASSTTQQPRAVLRNYHQQQPSAIQTKKNPVAILPNSSSNGNIRQITEMLKPETIPKSVDSSDVGYLEMKPVGVGIVHMSHRPPICIEDQLEKLKLLNSTQQQQLVSPPLQHTRMLQPDKLQMNNDNSNCYAVSETNADLSDTNTILTNNLNQNNADKNYHLIKSHMNRRGMHTKLENNQLEKTLFNFALDISNSTPTAGRKLIHSISNEDYTKHINKSNAGPDTKGIGYQILQIKSDSSLISKKKNQRPIHKPQYGRQFSIDGAHKMEKKLLITNTTPTATTTTTNTACNNLSSPSSSLLLNKPESKLLNEDSVSNKDASSTNKDDNASSSSGSGDHALYYASLDLPQSSGQTTTKCLKKVACESPPANVVCFENTTSSYAKIDFDQSDSSSASSKICNI</sequence>
<organism evidence="14">
    <name type="scientific">Drosophila grimshawi</name>
    <name type="common">Hawaiian fruit fly</name>
    <name type="synonym">Idiomyia grimshawi</name>
    <dbReference type="NCBI Taxonomy" id="7222"/>
    <lineage>
        <taxon>Eukaryota</taxon>
        <taxon>Metazoa</taxon>
        <taxon>Ecdysozoa</taxon>
        <taxon>Arthropoda</taxon>
        <taxon>Hexapoda</taxon>
        <taxon>Insecta</taxon>
        <taxon>Pterygota</taxon>
        <taxon>Neoptera</taxon>
        <taxon>Endopterygota</taxon>
        <taxon>Diptera</taxon>
        <taxon>Brachycera</taxon>
        <taxon>Muscomorpha</taxon>
        <taxon>Ephydroidea</taxon>
        <taxon>Drosophilidae</taxon>
        <taxon>Drosophila</taxon>
        <taxon>Hawaiian Drosophila</taxon>
    </lineage>
</organism>
<dbReference type="OrthoDB" id="946068at2759"/>
<keyword evidence="6" id="KW-0221">Differentiation</keyword>
<dbReference type="GO" id="GO:0008286">
    <property type="term" value="P:insulin receptor signaling pathway"/>
    <property type="evidence" value="ECO:0007669"/>
    <property type="project" value="InterPro"/>
</dbReference>
<evidence type="ECO:0000256" key="2">
    <source>
        <dbReference type="ARBA" id="ARBA00015710"/>
    </source>
</evidence>
<dbReference type="STRING" id="7222.B4JPN1"/>
<dbReference type="PROSITE" id="PS50003">
    <property type="entry name" value="PH_DOMAIN"/>
    <property type="match status" value="1"/>
</dbReference>
<dbReference type="SMART" id="SM01244">
    <property type="entry name" value="IRS"/>
    <property type="match status" value="1"/>
</dbReference>
<dbReference type="InParanoid" id="B4JPN1"/>
<evidence type="ECO:0000256" key="7">
    <source>
        <dbReference type="ARBA" id="ARBA00022943"/>
    </source>
</evidence>
<dbReference type="PANTHER" id="PTHR10614:SF13">
    <property type="entry name" value="INSULIN RECEPTOR SUBSTRATE 1"/>
    <property type="match status" value="1"/>
</dbReference>
<dbReference type="Pfam" id="PF02174">
    <property type="entry name" value="IRS"/>
    <property type="match status" value="1"/>
</dbReference>
<dbReference type="GO" id="GO:0043548">
    <property type="term" value="F:phosphatidylinositol 3-kinase binding"/>
    <property type="evidence" value="ECO:0007669"/>
    <property type="project" value="TreeGrafter"/>
</dbReference>
<keyword evidence="7" id="KW-0896">Oogenesis</keyword>
<gene>
    <name evidence="13" type="primary">Dgri\GH25312</name>
    <name evidence="13" type="ORF">Dgri_GH25312</name>
</gene>
<dbReference type="FunCoup" id="B4JPN1">
    <property type="interactions" value="342"/>
</dbReference>
<evidence type="ECO:0000256" key="10">
    <source>
        <dbReference type="SAM" id="MobiDB-lite"/>
    </source>
</evidence>
<dbReference type="GO" id="GO:0005829">
    <property type="term" value="C:cytosol"/>
    <property type="evidence" value="ECO:0007669"/>
    <property type="project" value="TreeGrafter"/>
</dbReference>
<protein>
    <recommendedName>
        <fullName evidence="2">Insulin receptor substrate 1</fullName>
    </recommendedName>
    <alternativeName>
        <fullName evidence="8">Protein chico</fullName>
    </alternativeName>
</protein>
<evidence type="ECO:0000256" key="9">
    <source>
        <dbReference type="ARBA" id="ARBA00046145"/>
    </source>
</evidence>
<dbReference type="CDD" id="cd01204">
    <property type="entry name" value="PTB_IRS"/>
    <property type="match status" value="1"/>
</dbReference>
<keyword evidence="4" id="KW-0341">Growth regulation</keyword>
<dbReference type="InterPro" id="IPR002404">
    <property type="entry name" value="IRS_PTB"/>
</dbReference>
<dbReference type="GO" id="GO:0005886">
    <property type="term" value="C:plasma membrane"/>
    <property type="evidence" value="ECO:0007669"/>
    <property type="project" value="TreeGrafter"/>
</dbReference>
<dbReference type="EMBL" id="CH916372">
    <property type="protein sequence ID" value="EDV98861.1"/>
    <property type="molecule type" value="Genomic_DNA"/>
</dbReference>
<evidence type="ECO:0000256" key="4">
    <source>
        <dbReference type="ARBA" id="ARBA00022604"/>
    </source>
</evidence>
<keyword evidence="5" id="KW-0677">Repeat</keyword>
<dbReference type="eggNOG" id="ENOG502QUNU">
    <property type="taxonomic scope" value="Eukaryota"/>
</dbReference>
<dbReference type="SMART" id="SM00310">
    <property type="entry name" value="PTBI"/>
    <property type="match status" value="1"/>
</dbReference>
<evidence type="ECO:0000256" key="1">
    <source>
        <dbReference type="ARBA" id="ARBA00011440"/>
    </source>
</evidence>
<dbReference type="PROSITE" id="PS51064">
    <property type="entry name" value="IRS_PTB"/>
    <property type="match status" value="1"/>
</dbReference>
<feature type="region of interest" description="Disordered" evidence="10">
    <location>
        <begin position="858"/>
        <end position="916"/>
    </location>
</feature>
<proteinExistence type="predicted"/>
<dbReference type="GO" id="GO:0005158">
    <property type="term" value="F:insulin receptor binding"/>
    <property type="evidence" value="ECO:0007669"/>
    <property type="project" value="InterPro"/>
</dbReference>
<dbReference type="GO" id="GO:0048477">
    <property type="term" value="P:oogenesis"/>
    <property type="evidence" value="ECO:0007669"/>
    <property type="project" value="UniProtKB-KW"/>
</dbReference>
<evidence type="ECO:0000256" key="8">
    <source>
        <dbReference type="ARBA" id="ARBA00033282"/>
    </source>
</evidence>
<name>B4JPN1_DROGR</name>
<evidence type="ECO:0000313" key="14">
    <source>
        <dbReference type="Proteomes" id="UP000001070"/>
    </source>
</evidence>
<dbReference type="InterPro" id="IPR039011">
    <property type="entry name" value="IRS"/>
</dbReference>
<evidence type="ECO:0000313" key="13">
    <source>
        <dbReference type="EMBL" id="EDV98861.1"/>
    </source>
</evidence>
<comment type="function">
    <text evidence="9">Activates phosphatidylinositol 3-kinase when bound to the regulatory p85 subunit. May mediate the control of various cellular processes by insulin-like peptides. When phosphorylated by the insulin receptor binds specifically to various cellular proteins containing SH2 domains. Involved in control of cell proliferation, cell size, and body and organ growth throughout development. Also has a role in a signaling pathway controlling the physiological response required to endure periods of low nutrient conditions. Insulin/insulin-like growth factor (IGF) signaling pathway has a role in regulating aging and is necessary in the ovary for vitellogenic maturation.</text>
</comment>
<evidence type="ECO:0000256" key="3">
    <source>
        <dbReference type="ARBA" id="ARBA00022553"/>
    </source>
</evidence>
<dbReference type="KEGG" id="dgr:6567010"/>
<dbReference type="Gene3D" id="2.30.29.30">
    <property type="entry name" value="Pleckstrin-homology domain (PH domain)/Phosphotyrosine-binding domain (PTB)"/>
    <property type="match status" value="2"/>
</dbReference>
<dbReference type="Proteomes" id="UP000001070">
    <property type="component" value="Unassembled WGS sequence"/>
</dbReference>
<dbReference type="OMA" id="RNCSSPH"/>
<keyword evidence="14" id="KW-1185">Reference proteome</keyword>
<dbReference type="PRINTS" id="PR00628">
    <property type="entry name" value="INSULINRSI"/>
</dbReference>
<evidence type="ECO:0000256" key="5">
    <source>
        <dbReference type="ARBA" id="ARBA00022737"/>
    </source>
</evidence>
<dbReference type="AlphaFoldDB" id="B4JPN1"/>
<feature type="domain" description="PH" evidence="11">
    <location>
        <begin position="8"/>
        <end position="109"/>
    </location>
</feature>
<dbReference type="InterPro" id="IPR001849">
    <property type="entry name" value="PH_domain"/>
</dbReference>
<dbReference type="FunFam" id="2.30.29.30:FF:000457">
    <property type="entry name" value="Insulin receptor substrate 1"/>
    <property type="match status" value="1"/>
</dbReference>
<feature type="domain" description="IRS-type PTB" evidence="12">
    <location>
        <begin position="114"/>
        <end position="228"/>
    </location>
</feature>
<accession>B4JPN1</accession>
<dbReference type="InterPro" id="IPR011993">
    <property type="entry name" value="PH-like_dom_sf"/>
</dbReference>
<dbReference type="FunFam" id="2.30.29.30:FF:000441">
    <property type="entry name" value="Insulin receptor substrate 1"/>
    <property type="match status" value="1"/>
</dbReference>
<dbReference type="SUPFAM" id="SSF50729">
    <property type="entry name" value="PH domain-like"/>
    <property type="match status" value="2"/>
</dbReference>
<evidence type="ECO:0000256" key="6">
    <source>
        <dbReference type="ARBA" id="ARBA00022782"/>
    </source>
</evidence>
<reference evidence="13 14" key="1">
    <citation type="journal article" date="2007" name="Nature">
        <title>Evolution of genes and genomes on the Drosophila phylogeny.</title>
        <authorList>
            <consortium name="Drosophila 12 Genomes Consortium"/>
            <person name="Clark A.G."/>
            <person name="Eisen M.B."/>
            <person name="Smith D.R."/>
            <person name="Bergman C.M."/>
            <person name="Oliver B."/>
            <person name="Markow T.A."/>
            <person name="Kaufman T.C."/>
            <person name="Kellis M."/>
            <person name="Gelbart W."/>
            <person name="Iyer V.N."/>
            <person name="Pollard D.A."/>
            <person name="Sackton T.B."/>
            <person name="Larracuente A.M."/>
            <person name="Singh N.D."/>
            <person name="Abad J.P."/>
            <person name="Abt D.N."/>
            <person name="Adryan B."/>
            <person name="Aguade M."/>
            <person name="Akashi H."/>
            <person name="Anderson W.W."/>
            <person name="Aquadro C.F."/>
            <person name="Ardell D.H."/>
            <person name="Arguello R."/>
            <person name="Artieri C.G."/>
            <person name="Barbash D.A."/>
            <person name="Barker D."/>
            <person name="Barsanti P."/>
            <person name="Batterham P."/>
            <person name="Batzoglou S."/>
            <person name="Begun D."/>
            <person name="Bhutkar A."/>
            <person name="Blanco E."/>
            <person name="Bosak S.A."/>
            <person name="Bradley R.K."/>
            <person name="Brand A.D."/>
            <person name="Brent M.R."/>
            <person name="Brooks A.N."/>
            <person name="Brown R.H."/>
            <person name="Butlin R.K."/>
            <person name="Caggese C."/>
            <person name="Calvi B.R."/>
            <person name="Bernardo de Carvalho A."/>
            <person name="Caspi A."/>
            <person name="Castrezana S."/>
            <person name="Celniker S.E."/>
            <person name="Chang J.L."/>
            <person name="Chapple C."/>
            <person name="Chatterji S."/>
            <person name="Chinwalla A."/>
            <person name="Civetta A."/>
            <person name="Clifton S.W."/>
            <person name="Comeron J.M."/>
            <person name="Costello J.C."/>
            <person name="Coyne J.A."/>
            <person name="Daub J."/>
            <person name="David R.G."/>
            <person name="Delcher A.L."/>
            <person name="Delehaunty K."/>
            <person name="Do C.B."/>
            <person name="Ebling H."/>
            <person name="Edwards K."/>
            <person name="Eickbush T."/>
            <person name="Evans J.D."/>
            <person name="Filipski A."/>
            <person name="Findeiss S."/>
            <person name="Freyhult E."/>
            <person name="Fulton L."/>
            <person name="Fulton R."/>
            <person name="Garcia A.C."/>
            <person name="Gardiner A."/>
            <person name="Garfield D.A."/>
            <person name="Garvin B.E."/>
            <person name="Gibson G."/>
            <person name="Gilbert D."/>
            <person name="Gnerre S."/>
            <person name="Godfrey J."/>
            <person name="Good R."/>
            <person name="Gotea V."/>
            <person name="Gravely B."/>
            <person name="Greenberg A.J."/>
            <person name="Griffiths-Jones S."/>
            <person name="Gross S."/>
            <person name="Guigo R."/>
            <person name="Gustafson E.A."/>
            <person name="Haerty W."/>
            <person name="Hahn M.W."/>
            <person name="Halligan D.L."/>
            <person name="Halpern A.L."/>
            <person name="Halter G.M."/>
            <person name="Han M.V."/>
            <person name="Heger A."/>
            <person name="Hillier L."/>
            <person name="Hinrichs A.S."/>
            <person name="Holmes I."/>
            <person name="Hoskins R.A."/>
            <person name="Hubisz M.J."/>
            <person name="Hultmark D."/>
            <person name="Huntley M.A."/>
            <person name="Jaffe D.B."/>
            <person name="Jagadeeshan S."/>
            <person name="Jeck W.R."/>
            <person name="Johnson J."/>
            <person name="Jones C.D."/>
            <person name="Jordan W.C."/>
            <person name="Karpen G.H."/>
            <person name="Kataoka E."/>
            <person name="Keightley P.D."/>
            <person name="Kheradpour P."/>
            <person name="Kirkness E.F."/>
            <person name="Koerich L.B."/>
            <person name="Kristiansen K."/>
            <person name="Kudrna D."/>
            <person name="Kulathinal R.J."/>
            <person name="Kumar S."/>
            <person name="Kwok R."/>
            <person name="Lander E."/>
            <person name="Langley C.H."/>
            <person name="Lapoint R."/>
            <person name="Lazzaro B.P."/>
            <person name="Lee S.J."/>
            <person name="Levesque L."/>
            <person name="Li R."/>
            <person name="Lin C.F."/>
            <person name="Lin M.F."/>
            <person name="Lindblad-Toh K."/>
            <person name="Llopart A."/>
            <person name="Long M."/>
            <person name="Low L."/>
            <person name="Lozovsky E."/>
            <person name="Lu J."/>
            <person name="Luo M."/>
            <person name="Machado C.A."/>
            <person name="Makalowski W."/>
            <person name="Marzo M."/>
            <person name="Matsuda M."/>
            <person name="Matzkin L."/>
            <person name="McAllister B."/>
            <person name="McBride C.S."/>
            <person name="McKernan B."/>
            <person name="McKernan K."/>
            <person name="Mendez-Lago M."/>
            <person name="Minx P."/>
            <person name="Mollenhauer M.U."/>
            <person name="Montooth K."/>
            <person name="Mount S.M."/>
            <person name="Mu X."/>
            <person name="Myers E."/>
            <person name="Negre B."/>
            <person name="Newfeld S."/>
            <person name="Nielsen R."/>
            <person name="Noor M.A."/>
            <person name="O'Grady P."/>
            <person name="Pachter L."/>
            <person name="Papaceit M."/>
            <person name="Parisi M.J."/>
            <person name="Parisi M."/>
            <person name="Parts L."/>
            <person name="Pedersen J.S."/>
            <person name="Pesole G."/>
            <person name="Phillippy A.M."/>
            <person name="Ponting C.P."/>
            <person name="Pop M."/>
            <person name="Porcelli D."/>
            <person name="Powell J.R."/>
            <person name="Prohaska S."/>
            <person name="Pruitt K."/>
            <person name="Puig M."/>
            <person name="Quesneville H."/>
            <person name="Ram K.R."/>
            <person name="Rand D."/>
            <person name="Rasmussen M.D."/>
            <person name="Reed L.K."/>
            <person name="Reenan R."/>
            <person name="Reily A."/>
            <person name="Remington K.A."/>
            <person name="Rieger T.T."/>
            <person name="Ritchie M.G."/>
            <person name="Robin C."/>
            <person name="Rogers Y.H."/>
            <person name="Rohde C."/>
            <person name="Rozas J."/>
            <person name="Rubenfield M.J."/>
            <person name="Ruiz A."/>
            <person name="Russo S."/>
            <person name="Salzberg S.L."/>
            <person name="Sanchez-Gracia A."/>
            <person name="Saranga D.J."/>
            <person name="Sato H."/>
            <person name="Schaeffer S.W."/>
            <person name="Schatz M.C."/>
            <person name="Schlenke T."/>
            <person name="Schwartz R."/>
            <person name="Segarra C."/>
            <person name="Singh R.S."/>
            <person name="Sirot L."/>
            <person name="Sirota M."/>
            <person name="Sisneros N.B."/>
            <person name="Smith C.D."/>
            <person name="Smith T.F."/>
            <person name="Spieth J."/>
            <person name="Stage D.E."/>
            <person name="Stark A."/>
            <person name="Stephan W."/>
            <person name="Strausberg R.L."/>
            <person name="Strempel S."/>
            <person name="Sturgill D."/>
            <person name="Sutton G."/>
            <person name="Sutton G.G."/>
            <person name="Tao W."/>
            <person name="Teichmann S."/>
            <person name="Tobari Y.N."/>
            <person name="Tomimura Y."/>
            <person name="Tsolas J.M."/>
            <person name="Valente V.L."/>
            <person name="Venter E."/>
            <person name="Venter J.C."/>
            <person name="Vicario S."/>
            <person name="Vieira F.G."/>
            <person name="Vilella A.J."/>
            <person name="Villasante A."/>
            <person name="Walenz B."/>
            <person name="Wang J."/>
            <person name="Wasserman M."/>
            <person name="Watts T."/>
            <person name="Wilson D."/>
            <person name="Wilson R.K."/>
            <person name="Wing R.A."/>
            <person name="Wolfner M.F."/>
            <person name="Wong A."/>
            <person name="Wong G.K."/>
            <person name="Wu C.I."/>
            <person name="Wu G."/>
            <person name="Yamamoto D."/>
            <person name="Yang H.P."/>
            <person name="Yang S.P."/>
            <person name="Yorke J.A."/>
            <person name="Yoshida K."/>
            <person name="Zdobnov E."/>
            <person name="Zhang P."/>
            <person name="Zhang Y."/>
            <person name="Zimin A.V."/>
            <person name="Baldwin J."/>
            <person name="Abdouelleil A."/>
            <person name="Abdulkadir J."/>
            <person name="Abebe A."/>
            <person name="Abera B."/>
            <person name="Abreu J."/>
            <person name="Acer S.C."/>
            <person name="Aftuck L."/>
            <person name="Alexander A."/>
            <person name="An P."/>
            <person name="Anderson E."/>
            <person name="Anderson S."/>
            <person name="Arachi H."/>
            <person name="Azer M."/>
            <person name="Bachantsang P."/>
            <person name="Barry A."/>
            <person name="Bayul T."/>
            <person name="Berlin A."/>
            <person name="Bessette D."/>
            <person name="Bloom T."/>
            <person name="Blye J."/>
            <person name="Boguslavskiy L."/>
            <person name="Bonnet C."/>
            <person name="Boukhgalter B."/>
            <person name="Bourzgui I."/>
            <person name="Brown A."/>
            <person name="Cahill P."/>
            <person name="Channer S."/>
            <person name="Cheshatsang Y."/>
            <person name="Chuda L."/>
            <person name="Citroen M."/>
            <person name="Collymore A."/>
            <person name="Cooke P."/>
            <person name="Costello M."/>
            <person name="D'Aco K."/>
            <person name="Daza R."/>
            <person name="De Haan G."/>
            <person name="DeGray S."/>
            <person name="DeMaso C."/>
            <person name="Dhargay N."/>
            <person name="Dooley K."/>
            <person name="Dooley E."/>
            <person name="Doricent M."/>
            <person name="Dorje P."/>
            <person name="Dorjee K."/>
            <person name="Dupes A."/>
            <person name="Elong R."/>
            <person name="Falk J."/>
            <person name="Farina A."/>
            <person name="Faro S."/>
            <person name="Ferguson D."/>
            <person name="Fisher S."/>
            <person name="Foley C.D."/>
            <person name="Franke A."/>
            <person name="Friedrich D."/>
            <person name="Gadbois L."/>
            <person name="Gearin G."/>
            <person name="Gearin C.R."/>
            <person name="Giannoukos G."/>
            <person name="Goode T."/>
            <person name="Graham J."/>
            <person name="Grandbois E."/>
            <person name="Grewal S."/>
            <person name="Gyaltsen K."/>
            <person name="Hafez N."/>
            <person name="Hagos B."/>
            <person name="Hall J."/>
            <person name="Henson C."/>
            <person name="Hollinger A."/>
            <person name="Honan T."/>
            <person name="Huard M.D."/>
            <person name="Hughes L."/>
            <person name="Hurhula B."/>
            <person name="Husby M.E."/>
            <person name="Kamat A."/>
            <person name="Kanga B."/>
            <person name="Kashin S."/>
            <person name="Khazanovich D."/>
            <person name="Kisner P."/>
            <person name="Lance K."/>
            <person name="Lara M."/>
            <person name="Lee W."/>
            <person name="Lennon N."/>
            <person name="Letendre F."/>
            <person name="LeVine R."/>
            <person name="Lipovsky A."/>
            <person name="Liu X."/>
            <person name="Liu J."/>
            <person name="Liu S."/>
            <person name="Lokyitsang T."/>
            <person name="Lokyitsang Y."/>
            <person name="Lubonja R."/>
            <person name="Lui A."/>
            <person name="MacDonald P."/>
            <person name="Magnisalis V."/>
            <person name="Maru K."/>
            <person name="Matthews C."/>
            <person name="McCusker W."/>
            <person name="McDonough S."/>
            <person name="Mehta T."/>
            <person name="Meldrim J."/>
            <person name="Meneus L."/>
            <person name="Mihai O."/>
            <person name="Mihalev A."/>
            <person name="Mihova T."/>
            <person name="Mittelman R."/>
            <person name="Mlenga V."/>
            <person name="Montmayeur A."/>
            <person name="Mulrain L."/>
            <person name="Navidi A."/>
            <person name="Naylor J."/>
            <person name="Negash T."/>
            <person name="Nguyen T."/>
            <person name="Nguyen N."/>
            <person name="Nicol R."/>
            <person name="Norbu C."/>
            <person name="Norbu N."/>
            <person name="Novod N."/>
            <person name="O'Neill B."/>
            <person name="Osman S."/>
            <person name="Markiewicz E."/>
            <person name="Oyono O.L."/>
            <person name="Patti C."/>
            <person name="Phunkhang P."/>
            <person name="Pierre F."/>
            <person name="Priest M."/>
            <person name="Raghuraman S."/>
            <person name="Rege F."/>
            <person name="Reyes R."/>
            <person name="Rise C."/>
            <person name="Rogov P."/>
            <person name="Ross K."/>
            <person name="Ryan E."/>
            <person name="Settipalli S."/>
            <person name="Shea T."/>
            <person name="Sherpa N."/>
            <person name="Shi L."/>
            <person name="Shih D."/>
            <person name="Sparrow T."/>
            <person name="Spaulding J."/>
            <person name="Stalker J."/>
            <person name="Stange-Thomann N."/>
            <person name="Stavropoulos S."/>
            <person name="Stone C."/>
            <person name="Strader C."/>
            <person name="Tesfaye S."/>
            <person name="Thomson T."/>
            <person name="Thoulutsang Y."/>
            <person name="Thoulutsang D."/>
            <person name="Topham K."/>
            <person name="Topping I."/>
            <person name="Tsamla T."/>
            <person name="Vassiliev H."/>
            <person name="Vo A."/>
            <person name="Wangchuk T."/>
            <person name="Wangdi T."/>
            <person name="Weiand M."/>
            <person name="Wilkinson J."/>
            <person name="Wilson A."/>
            <person name="Yadav S."/>
            <person name="Young G."/>
            <person name="Yu Q."/>
            <person name="Zembek L."/>
            <person name="Zhong D."/>
            <person name="Zimmer A."/>
            <person name="Zwirko Z."/>
            <person name="Jaffe D.B."/>
            <person name="Alvarez P."/>
            <person name="Brockman W."/>
            <person name="Butler J."/>
            <person name="Chin C."/>
            <person name="Gnerre S."/>
            <person name="Grabherr M."/>
            <person name="Kleber M."/>
            <person name="Mauceli E."/>
            <person name="MacCallum I."/>
        </authorList>
    </citation>
    <scope>NUCLEOTIDE SEQUENCE [LARGE SCALE GENOMIC DNA]</scope>
    <source>
        <strain evidence="14">Tucson 15287-2541.00</strain>
    </source>
</reference>
<evidence type="ECO:0000259" key="12">
    <source>
        <dbReference type="PROSITE" id="PS51064"/>
    </source>
</evidence>
<comment type="subunit">
    <text evidence="1">Bindings to phosphatidylinositol 3-kinase and SHP2.</text>
</comment>
<dbReference type="PANTHER" id="PTHR10614">
    <property type="entry name" value="INSULIN RECEPTOR SUBSTRATE"/>
    <property type="match status" value="1"/>
</dbReference>
<dbReference type="PhylomeDB" id="B4JPN1"/>
<feature type="compositionally biased region" description="Low complexity" evidence="10">
    <location>
        <begin position="858"/>
        <end position="885"/>
    </location>
</feature>
<keyword evidence="3" id="KW-0597">Phosphoprotein</keyword>
<feature type="compositionally biased region" description="Polar residues" evidence="10">
    <location>
        <begin position="894"/>
        <end position="904"/>
    </location>
</feature>
<dbReference type="SMART" id="SM00233">
    <property type="entry name" value="PH"/>
    <property type="match status" value="1"/>
</dbReference>